<dbReference type="Gene3D" id="3.40.50.300">
    <property type="entry name" value="P-loop containing nucleotide triphosphate hydrolases"/>
    <property type="match status" value="1"/>
</dbReference>
<dbReference type="Pfam" id="PF00486">
    <property type="entry name" value="Trans_reg_C"/>
    <property type="match status" value="1"/>
</dbReference>
<dbReference type="RefSeq" id="WP_045309840.1">
    <property type="nucleotide sequence ID" value="NZ_JYJG01000009.1"/>
</dbReference>
<evidence type="ECO:0000256" key="2">
    <source>
        <dbReference type="ARBA" id="ARBA00023015"/>
    </source>
</evidence>
<dbReference type="GO" id="GO:0000160">
    <property type="term" value="P:phosphorelay signal transduction system"/>
    <property type="evidence" value="ECO:0007669"/>
    <property type="project" value="InterPro"/>
</dbReference>
<comment type="caution">
    <text evidence="7">The sequence shown here is derived from an EMBL/GenBank/DDBJ whole genome shotgun (WGS) entry which is preliminary data.</text>
</comment>
<evidence type="ECO:0000313" key="7">
    <source>
        <dbReference type="EMBL" id="KJK52698.1"/>
    </source>
</evidence>
<evidence type="ECO:0000313" key="8">
    <source>
        <dbReference type="Proteomes" id="UP000033393"/>
    </source>
</evidence>
<dbReference type="InterPro" id="IPR027417">
    <property type="entry name" value="P-loop_NTPase"/>
</dbReference>
<proteinExistence type="inferred from homology"/>
<name>A0A0F0HG93_LENAE</name>
<dbReference type="PANTHER" id="PTHR35807:SF1">
    <property type="entry name" value="TRANSCRIPTIONAL REGULATOR REDD"/>
    <property type="match status" value="1"/>
</dbReference>
<dbReference type="InterPro" id="IPR011990">
    <property type="entry name" value="TPR-like_helical_dom_sf"/>
</dbReference>
<dbReference type="GO" id="GO:0006355">
    <property type="term" value="P:regulation of DNA-templated transcription"/>
    <property type="evidence" value="ECO:0007669"/>
    <property type="project" value="InterPro"/>
</dbReference>
<keyword evidence="8" id="KW-1185">Reference proteome</keyword>
<dbReference type="Gene3D" id="1.10.10.10">
    <property type="entry name" value="Winged helix-like DNA-binding domain superfamily/Winged helix DNA-binding domain"/>
    <property type="match status" value="1"/>
</dbReference>
<dbReference type="EMBL" id="JYJG01000009">
    <property type="protein sequence ID" value="KJK52698.1"/>
    <property type="molecule type" value="Genomic_DNA"/>
</dbReference>
<feature type="domain" description="Bacterial transcriptional activator" evidence="6">
    <location>
        <begin position="99"/>
        <end position="230"/>
    </location>
</feature>
<dbReference type="InterPro" id="IPR051677">
    <property type="entry name" value="AfsR-DnrI-RedD_regulator"/>
</dbReference>
<dbReference type="Proteomes" id="UP000033393">
    <property type="component" value="Unassembled WGS sequence"/>
</dbReference>
<sequence length="309" mass="34352">MRAEYRVLGPLEVLLDGEPVAVPAGRCQVLLASLLLRANRFMSVDELVDLVWDGTPPRLDRAKRTLQMVVRRLRVALGEADCIETRTGGYLAVVEPDQLDLSRFRALAGSGDFGAASALWRGVVLGNVASDRLHREEVPRLDNERLAVLERRIDAELDRGLAGELVAELRSLVAEHPLREPFWRHLMLALYRSGQQAAALLAYQEVRTTLVDELGIDPSESLRDLHERILRAEVPSGGRLVPRQLPSGVRNFVGRDEELRLLGELDGVTVVHGVGGVGKTAVTLRWGREVRDRFPDGDLYVNLRGFDPE</sequence>
<dbReference type="InterPro" id="IPR016032">
    <property type="entry name" value="Sig_transdc_resp-reg_C-effctor"/>
</dbReference>
<gene>
    <name evidence="7" type="ORF">UK23_03295</name>
</gene>
<dbReference type="InterPro" id="IPR036388">
    <property type="entry name" value="WH-like_DNA-bd_sf"/>
</dbReference>
<evidence type="ECO:0000256" key="4">
    <source>
        <dbReference type="ARBA" id="ARBA00023163"/>
    </source>
</evidence>
<evidence type="ECO:0000259" key="6">
    <source>
        <dbReference type="SMART" id="SM01043"/>
    </source>
</evidence>
<feature type="domain" description="OmpR/PhoB-type" evidence="5">
    <location>
        <begin position="17"/>
        <end position="92"/>
    </location>
</feature>
<keyword evidence="3" id="KW-0238">DNA-binding</keyword>
<keyword evidence="4" id="KW-0804">Transcription</keyword>
<dbReference type="AlphaFoldDB" id="A0A0F0HG93"/>
<organism evidence="7 8">
    <name type="scientific">Lentzea aerocolonigenes</name>
    <name type="common">Lechevalieria aerocolonigenes</name>
    <name type="synonym">Saccharothrix aerocolonigenes</name>
    <dbReference type="NCBI Taxonomy" id="68170"/>
    <lineage>
        <taxon>Bacteria</taxon>
        <taxon>Bacillati</taxon>
        <taxon>Actinomycetota</taxon>
        <taxon>Actinomycetes</taxon>
        <taxon>Pseudonocardiales</taxon>
        <taxon>Pseudonocardiaceae</taxon>
        <taxon>Lentzea</taxon>
    </lineage>
</organism>
<reference evidence="7 8" key="1">
    <citation type="submission" date="2015-02" db="EMBL/GenBank/DDBJ databases">
        <authorList>
            <person name="Ju K.-S."/>
            <person name="Doroghazi J.R."/>
            <person name="Metcalf W."/>
        </authorList>
    </citation>
    <scope>NUCLEOTIDE SEQUENCE [LARGE SCALE GENOMIC DNA]</scope>
    <source>
        <strain evidence="7 8">NRRL B-16140</strain>
    </source>
</reference>
<dbReference type="InterPro" id="IPR005158">
    <property type="entry name" value="BTAD"/>
</dbReference>
<evidence type="ECO:0000259" key="5">
    <source>
        <dbReference type="SMART" id="SM00862"/>
    </source>
</evidence>
<dbReference type="SMART" id="SM00862">
    <property type="entry name" value="Trans_reg_C"/>
    <property type="match status" value="1"/>
</dbReference>
<dbReference type="PANTHER" id="PTHR35807">
    <property type="entry name" value="TRANSCRIPTIONAL REGULATOR REDD-RELATED"/>
    <property type="match status" value="1"/>
</dbReference>
<dbReference type="Gene3D" id="1.25.40.10">
    <property type="entry name" value="Tetratricopeptide repeat domain"/>
    <property type="match status" value="1"/>
</dbReference>
<dbReference type="InterPro" id="IPR001867">
    <property type="entry name" value="OmpR/PhoB-type_DNA-bd"/>
</dbReference>
<comment type="similarity">
    <text evidence="1">Belongs to the AfsR/DnrI/RedD regulatory family.</text>
</comment>
<dbReference type="SMART" id="SM01043">
    <property type="entry name" value="BTAD"/>
    <property type="match status" value="1"/>
</dbReference>
<dbReference type="Pfam" id="PF03704">
    <property type="entry name" value="BTAD"/>
    <property type="match status" value="1"/>
</dbReference>
<feature type="non-terminal residue" evidence="7">
    <location>
        <position position="309"/>
    </location>
</feature>
<accession>A0A0F0HG93</accession>
<dbReference type="SUPFAM" id="SSF46894">
    <property type="entry name" value="C-terminal effector domain of the bipartite response regulators"/>
    <property type="match status" value="1"/>
</dbReference>
<evidence type="ECO:0000256" key="1">
    <source>
        <dbReference type="ARBA" id="ARBA00005820"/>
    </source>
</evidence>
<evidence type="ECO:0008006" key="9">
    <source>
        <dbReference type="Google" id="ProtNLM"/>
    </source>
</evidence>
<protein>
    <recommendedName>
        <fullName evidence="9">OmpR/PhoB-type domain-containing protein</fullName>
    </recommendedName>
</protein>
<dbReference type="SUPFAM" id="SSF48452">
    <property type="entry name" value="TPR-like"/>
    <property type="match status" value="1"/>
</dbReference>
<dbReference type="GO" id="GO:0003677">
    <property type="term" value="F:DNA binding"/>
    <property type="evidence" value="ECO:0007669"/>
    <property type="project" value="UniProtKB-KW"/>
</dbReference>
<keyword evidence="2" id="KW-0805">Transcription regulation</keyword>
<dbReference type="CDD" id="cd15831">
    <property type="entry name" value="BTAD"/>
    <property type="match status" value="1"/>
</dbReference>
<evidence type="ECO:0000256" key="3">
    <source>
        <dbReference type="ARBA" id="ARBA00023125"/>
    </source>
</evidence>